<dbReference type="InterPro" id="IPR036509">
    <property type="entry name" value="Met_Sox_Rdtase_MsrA_sf"/>
</dbReference>
<dbReference type="GO" id="GO:0008113">
    <property type="term" value="F:peptide-methionine (S)-S-oxide reductase activity"/>
    <property type="evidence" value="ECO:0007669"/>
    <property type="project" value="UniProtKB-UniRule"/>
</dbReference>
<dbReference type="HAMAP" id="MF_01401">
    <property type="entry name" value="MsrA"/>
    <property type="match status" value="1"/>
</dbReference>
<keyword evidence="1 4" id="KW-0560">Oxidoreductase</keyword>
<evidence type="ECO:0000256" key="5">
    <source>
        <dbReference type="SAM" id="SignalP"/>
    </source>
</evidence>
<comment type="caution">
    <text evidence="7">The sequence shown here is derived from an EMBL/GenBank/DDBJ whole genome shotgun (WGS) entry which is preliminary data.</text>
</comment>
<reference evidence="7 8" key="1">
    <citation type="journal article" date="1992" name="Lakartidningen">
        <title>[Penicillin V and not amoxicillin is the first choice preparation in acute otitis].</title>
        <authorList>
            <person name="Kamme C."/>
            <person name="Lundgren K."/>
            <person name="Prellner K."/>
        </authorList>
    </citation>
    <scope>NUCLEOTIDE SEQUENCE [LARGE SCALE GENOMIC DNA]</scope>
    <source>
        <strain evidence="7 8">PC2777IV</strain>
    </source>
</reference>
<dbReference type="Pfam" id="PF01625">
    <property type="entry name" value="PMSR"/>
    <property type="match status" value="1"/>
</dbReference>
<evidence type="ECO:0000256" key="1">
    <source>
        <dbReference type="ARBA" id="ARBA00023002"/>
    </source>
</evidence>
<evidence type="ECO:0000313" key="7">
    <source>
        <dbReference type="EMBL" id="TXJ57258.1"/>
    </source>
</evidence>
<evidence type="ECO:0000259" key="6">
    <source>
        <dbReference type="Pfam" id="PF01625"/>
    </source>
</evidence>
<dbReference type="PANTHER" id="PTHR43774:SF1">
    <property type="entry name" value="PEPTIDE METHIONINE SULFOXIDE REDUCTASE MSRA 2"/>
    <property type="match status" value="1"/>
</dbReference>
<dbReference type="EC" id="1.8.4.11" evidence="4"/>
<sequence>MKILIYFITLFIFSTFAFACDNKNSDINFNKENKENNMNNDNMPNNPKYAYFSSGCFWGVEYWFEKAEGVFSAISGYAGGHKANPTYIEVCTGLTGHLETVKVGYDADKTTYEDLIKLFFETHNFTQKNGQGPDIGSQYLSAIFYQNEEEKEIVEKYINILKEKGFDVATTLREFKNFYEAEDYHQDYYSKKGSIPYCHFYNKIFE</sequence>
<dbReference type="NCBIfam" id="TIGR00401">
    <property type="entry name" value="msrA"/>
    <property type="match status" value="1"/>
</dbReference>
<evidence type="ECO:0000256" key="2">
    <source>
        <dbReference type="ARBA" id="ARBA00047806"/>
    </source>
</evidence>
<dbReference type="Gene3D" id="3.30.1060.10">
    <property type="entry name" value="Peptide methionine sulphoxide reductase MsrA"/>
    <property type="match status" value="1"/>
</dbReference>
<dbReference type="SUPFAM" id="SSF55068">
    <property type="entry name" value="Peptide methionine sulfoxide reductase"/>
    <property type="match status" value="1"/>
</dbReference>
<evidence type="ECO:0000256" key="4">
    <source>
        <dbReference type="HAMAP-Rule" id="MF_01401"/>
    </source>
</evidence>
<feature type="signal peptide" evidence="5">
    <location>
        <begin position="1"/>
        <end position="19"/>
    </location>
</feature>
<dbReference type="EMBL" id="SAYJ01000013">
    <property type="protein sequence ID" value="TXJ57258.1"/>
    <property type="molecule type" value="Genomic_DNA"/>
</dbReference>
<keyword evidence="5" id="KW-0732">Signal</keyword>
<name>A0A5C8G712_9SPIR</name>
<comment type="catalytic activity">
    <reaction evidence="2 4">
        <text>L-methionyl-[protein] + [thioredoxin]-disulfide + H2O = L-methionyl-(S)-S-oxide-[protein] + [thioredoxin]-dithiol</text>
        <dbReference type="Rhea" id="RHEA:14217"/>
        <dbReference type="Rhea" id="RHEA-COMP:10698"/>
        <dbReference type="Rhea" id="RHEA-COMP:10700"/>
        <dbReference type="Rhea" id="RHEA-COMP:12313"/>
        <dbReference type="Rhea" id="RHEA-COMP:12315"/>
        <dbReference type="ChEBI" id="CHEBI:15377"/>
        <dbReference type="ChEBI" id="CHEBI:16044"/>
        <dbReference type="ChEBI" id="CHEBI:29950"/>
        <dbReference type="ChEBI" id="CHEBI:44120"/>
        <dbReference type="ChEBI" id="CHEBI:50058"/>
        <dbReference type="EC" id="1.8.4.11"/>
    </reaction>
</comment>
<dbReference type="Proteomes" id="UP000325013">
    <property type="component" value="Unassembled WGS sequence"/>
</dbReference>
<evidence type="ECO:0000313" key="8">
    <source>
        <dbReference type="Proteomes" id="UP000325013"/>
    </source>
</evidence>
<proteinExistence type="inferred from homology"/>
<dbReference type="InterPro" id="IPR002569">
    <property type="entry name" value="Met_Sox_Rdtase_MsrA_dom"/>
</dbReference>
<dbReference type="PANTHER" id="PTHR43774">
    <property type="entry name" value="PEPTIDE METHIONINE SULFOXIDE REDUCTASE"/>
    <property type="match status" value="1"/>
</dbReference>
<evidence type="ECO:0000256" key="3">
    <source>
        <dbReference type="ARBA" id="ARBA00048782"/>
    </source>
</evidence>
<feature type="active site" evidence="4">
    <location>
        <position position="56"/>
    </location>
</feature>
<comment type="similarity">
    <text evidence="4">Belongs to the MsrA Met sulfoxide reductase family.</text>
</comment>
<comment type="catalytic activity">
    <reaction evidence="3 4">
        <text>[thioredoxin]-disulfide + L-methionine + H2O = L-methionine (S)-S-oxide + [thioredoxin]-dithiol</text>
        <dbReference type="Rhea" id="RHEA:19993"/>
        <dbReference type="Rhea" id="RHEA-COMP:10698"/>
        <dbReference type="Rhea" id="RHEA-COMP:10700"/>
        <dbReference type="ChEBI" id="CHEBI:15377"/>
        <dbReference type="ChEBI" id="CHEBI:29950"/>
        <dbReference type="ChEBI" id="CHEBI:50058"/>
        <dbReference type="ChEBI" id="CHEBI:57844"/>
        <dbReference type="ChEBI" id="CHEBI:58772"/>
        <dbReference type="EC" id="1.8.4.11"/>
    </reaction>
</comment>
<gene>
    <name evidence="4 7" type="primary">msrA</name>
    <name evidence="7" type="ORF">EPJ67_05255</name>
</gene>
<dbReference type="PROSITE" id="PS51257">
    <property type="entry name" value="PROKAR_LIPOPROTEIN"/>
    <property type="match status" value="1"/>
</dbReference>
<dbReference type="OrthoDB" id="4174719at2"/>
<dbReference type="RefSeq" id="WP_147528693.1">
    <property type="nucleotide sequence ID" value="NZ_SAYJ01000013.1"/>
</dbReference>
<protein>
    <recommendedName>
        <fullName evidence="4">Peptide methionine sulfoxide reductase MsrA</fullName>
        <shortName evidence="4">Protein-methionine-S-oxide reductase</shortName>
        <ecNumber evidence="4">1.8.4.11</ecNumber>
    </recommendedName>
    <alternativeName>
        <fullName evidence="4">Peptide-methionine (S)-S-oxide reductase</fullName>
        <shortName evidence="4">Peptide Met(O) reductase</shortName>
    </alternativeName>
</protein>
<dbReference type="AlphaFoldDB" id="A0A5C8G712"/>
<feature type="chain" id="PRO_5023012349" description="Peptide methionine sulfoxide reductase MsrA" evidence="5">
    <location>
        <begin position="20"/>
        <end position="206"/>
    </location>
</feature>
<accession>A0A5C8G712</accession>
<dbReference type="GO" id="GO:0033744">
    <property type="term" value="F:L-methionine:thioredoxin-disulfide S-oxidoreductase activity"/>
    <property type="evidence" value="ECO:0007669"/>
    <property type="project" value="RHEA"/>
</dbReference>
<feature type="domain" description="Peptide methionine sulphoxide reductase MsrA" evidence="6">
    <location>
        <begin position="50"/>
        <end position="199"/>
    </location>
</feature>
<organism evidence="7 8">
    <name type="scientific">Brachyspira aalborgi</name>
    <dbReference type="NCBI Taxonomy" id="29522"/>
    <lineage>
        <taxon>Bacteria</taxon>
        <taxon>Pseudomonadati</taxon>
        <taxon>Spirochaetota</taxon>
        <taxon>Spirochaetia</taxon>
        <taxon>Brachyspirales</taxon>
        <taxon>Brachyspiraceae</taxon>
        <taxon>Brachyspira</taxon>
    </lineage>
</organism>
<comment type="function">
    <text evidence="4">Has an important function as a repair enzyme for proteins that have been inactivated by oxidation. Catalyzes the reversible oxidation-reduction of methionine sulfoxide in proteins to methionine.</text>
</comment>